<dbReference type="EC" id="1.4.4.2" evidence="2"/>
<proteinExistence type="predicted"/>
<dbReference type="SUPFAM" id="SSF53383">
    <property type="entry name" value="PLP-dependent transferases"/>
    <property type="match status" value="1"/>
</dbReference>
<protein>
    <submittedName>
        <fullName evidence="2">Glycine dehydrogenase (Aminomethyl-transferring)</fullName>
        <ecNumber evidence="2">1.4.4.2</ecNumber>
    </submittedName>
</protein>
<dbReference type="GO" id="GO:0016594">
    <property type="term" value="F:glycine binding"/>
    <property type="evidence" value="ECO:0007669"/>
    <property type="project" value="TreeGrafter"/>
</dbReference>
<dbReference type="Gene3D" id="3.40.640.10">
    <property type="entry name" value="Type I PLP-dependent aspartate aminotransferase-like (Major domain)"/>
    <property type="match status" value="1"/>
</dbReference>
<dbReference type="PANTHER" id="PTHR11773">
    <property type="entry name" value="GLYCINE DEHYDROGENASE, DECARBOXYLATING"/>
    <property type="match status" value="1"/>
</dbReference>
<name>A0A8I1W928_PLESH</name>
<evidence type="ECO:0000313" key="3">
    <source>
        <dbReference type="Proteomes" id="UP000664658"/>
    </source>
</evidence>
<evidence type="ECO:0000313" key="2">
    <source>
        <dbReference type="EMBL" id="MBO1110117.1"/>
    </source>
</evidence>
<dbReference type="GO" id="GO:0030170">
    <property type="term" value="F:pyridoxal phosphate binding"/>
    <property type="evidence" value="ECO:0007669"/>
    <property type="project" value="TreeGrafter"/>
</dbReference>
<dbReference type="AlphaFoldDB" id="A0A8I1W928"/>
<organism evidence="2 3">
    <name type="scientific">Plesiomonas shigelloides</name>
    <name type="common">Aeromonas shigelloides</name>
    <dbReference type="NCBI Taxonomy" id="703"/>
    <lineage>
        <taxon>Bacteria</taxon>
        <taxon>Pseudomonadati</taxon>
        <taxon>Pseudomonadota</taxon>
        <taxon>Gammaproteobacteria</taxon>
        <taxon>Enterobacterales</taxon>
        <taxon>Enterobacteriaceae</taxon>
        <taxon>Plesiomonas</taxon>
    </lineage>
</organism>
<feature type="non-terminal residue" evidence="2">
    <location>
        <position position="1"/>
    </location>
</feature>
<gene>
    <name evidence="2" type="ORF">J2R62_18560</name>
</gene>
<dbReference type="InterPro" id="IPR015421">
    <property type="entry name" value="PyrdxlP-dep_Trfase_major"/>
</dbReference>
<dbReference type="Proteomes" id="UP000664658">
    <property type="component" value="Unassembled WGS sequence"/>
</dbReference>
<sequence>GGVVGCDRQGNIGLADLRTKAGQAGEALSGIMVTYPSTQGVYEETIREACQIGHSLGGQVYRDGANMNAQVGLTSPGYIGADVSHLNLHKTFCIPHGGGGPGRGPIGVKAHLAPFLPGQACLQLPGLCGNGPAVSAAPFG</sequence>
<dbReference type="GO" id="GO:0004375">
    <property type="term" value="F:glycine dehydrogenase (decarboxylating) activity"/>
    <property type="evidence" value="ECO:0007669"/>
    <property type="project" value="UniProtKB-EC"/>
</dbReference>
<keyword evidence="2" id="KW-0560">Oxidoreductase</keyword>
<dbReference type="GO" id="GO:0005829">
    <property type="term" value="C:cytosol"/>
    <property type="evidence" value="ECO:0007669"/>
    <property type="project" value="TreeGrafter"/>
</dbReference>
<dbReference type="InterPro" id="IPR020581">
    <property type="entry name" value="GDC_P"/>
</dbReference>
<accession>A0A8I1W928</accession>
<comment type="caution">
    <text evidence="2">The sequence shown here is derived from an EMBL/GenBank/DDBJ whole genome shotgun (WGS) entry which is preliminary data.</text>
</comment>
<evidence type="ECO:0000256" key="1">
    <source>
        <dbReference type="ARBA" id="ARBA00003788"/>
    </source>
</evidence>
<dbReference type="InterPro" id="IPR015424">
    <property type="entry name" value="PyrdxlP-dep_Trfase"/>
</dbReference>
<dbReference type="EMBL" id="JAFNAA010000328">
    <property type="protein sequence ID" value="MBO1110117.1"/>
    <property type="molecule type" value="Genomic_DNA"/>
</dbReference>
<dbReference type="GO" id="GO:0019464">
    <property type="term" value="P:glycine decarboxylation via glycine cleavage system"/>
    <property type="evidence" value="ECO:0007669"/>
    <property type="project" value="TreeGrafter"/>
</dbReference>
<dbReference type="GO" id="GO:0005960">
    <property type="term" value="C:glycine cleavage complex"/>
    <property type="evidence" value="ECO:0007669"/>
    <property type="project" value="TreeGrafter"/>
</dbReference>
<dbReference type="PANTHER" id="PTHR11773:SF13">
    <property type="entry name" value="GLYCINE DEHYDROGENASE (DECARBOXYLATING)"/>
    <property type="match status" value="1"/>
</dbReference>
<comment type="function">
    <text evidence="1">The glycine cleavage system catalyzes the degradation of glycine. The P protein binds the alpha-amino group of glycine through its pyridoxal phosphate cofactor; CO(2) is released and the remaining methylamine moiety is then transferred to the lipoamide cofactor of the H protein.</text>
</comment>
<reference evidence="2" key="1">
    <citation type="submission" date="2021-03" db="EMBL/GenBank/DDBJ databases">
        <title>Plesiomonas shigelloides zfcc0051, isolated from zebrafish feces.</title>
        <authorList>
            <person name="Vanderhoek Z."/>
            <person name="Gaulke C."/>
        </authorList>
    </citation>
    <scope>NUCLEOTIDE SEQUENCE</scope>
    <source>
        <strain evidence="2">Zfcc0051</strain>
    </source>
</reference>